<feature type="region of interest" description="Disordered" evidence="1">
    <location>
        <begin position="331"/>
        <end position="357"/>
    </location>
</feature>
<dbReference type="Pfam" id="PF09350">
    <property type="entry name" value="DJC28_CD"/>
    <property type="match status" value="1"/>
</dbReference>
<dbReference type="InterPro" id="IPR018961">
    <property type="entry name" value="DnaJ_homolog_subfam-C_membr-28"/>
</dbReference>
<feature type="compositionally biased region" description="Low complexity" evidence="1">
    <location>
        <begin position="30"/>
        <end position="44"/>
    </location>
</feature>
<gene>
    <name evidence="3" type="ORF">OBBRIDRAFT_769647</name>
</gene>
<dbReference type="Proteomes" id="UP000250043">
    <property type="component" value="Unassembled WGS sequence"/>
</dbReference>
<feature type="region of interest" description="Disordered" evidence="1">
    <location>
        <begin position="14"/>
        <end position="60"/>
    </location>
</feature>
<feature type="domain" description="DnaJ homologue subfamily C member 28 conserved" evidence="2">
    <location>
        <begin position="157"/>
        <end position="227"/>
    </location>
</feature>
<dbReference type="AlphaFoldDB" id="A0A8E2DRU4"/>
<sequence>MQDAVLRMLVDKYKPLRGGPLRTADEKLKAAPPQVAAPGAPGEPSSSTARPRSHEPLLPAVEGHEPWHTTFTVPSHAVSSVRYGRIPPSPRPAPAPVPADEKARRKAREERRRAEQGGRLLRARESTLDYRLGLKAGAAPTEQRAPTPVSLKGWASLVEDRIEKARIEGQFRNVKGRGQPIQRTTDEKNPFIAREEFIMNRIVQRQGAAPPWVEIQRELESAVASFREVLKQSWTRRAIRVLTLSQPSVQLPALSLADVTALRDAEWEVREQAYHDSALEELNALVRKYNGLAPYAVRRPYFVRGAELDRMYRDCGEDILRGLAERARAHGGSLPPAGVGDDPEEGGGGSGAPAGDALRGWSLRDMVRDLLAALRGRSR</sequence>
<dbReference type="PANTHER" id="PTHR39394">
    <property type="entry name" value="YALI0E31793P"/>
    <property type="match status" value="1"/>
</dbReference>
<evidence type="ECO:0000313" key="4">
    <source>
        <dbReference type="Proteomes" id="UP000250043"/>
    </source>
</evidence>
<reference evidence="3 4" key="1">
    <citation type="submission" date="2016-07" db="EMBL/GenBank/DDBJ databases">
        <title>Draft genome of the white-rot fungus Obba rivulosa 3A-2.</title>
        <authorList>
            <consortium name="DOE Joint Genome Institute"/>
            <person name="Miettinen O."/>
            <person name="Riley R."/>
            <person name="Acob R."/>
            <person name="Barry K."/>
            <person name="Cullen D."/>
            <person name="De Vries R."/>
            <person name="Hainaut M."/>
            <person name="Hatakka A."/>
            <person name="Henrissat B."/>
            <person name="Hilden K."/>
            <person name="Kuo R."/>
            <person name="Labutti K."/>
            <person name="Lipzen A."/>
            <person name="Makela M.R."/>
            <person name="Sandor L."/>
            <person name="Spatafora J.W."/>
            <person name="Grigoriev I.V."/>
            <person name="Hibbett D.S."/>
        </authorList>
    </citation>
    <scope>NUCLEOTIDE SEQUENCE [LARGE SCALE GENOMIC DNA]</scope>
    <source>
        <strain evidence="3 4">3A-2</strain>
    </source>
</reference>
<proteinExistence type="predicted"/>
<dbReference type="OrthoDB" id="547796at2759"/>
<organism evidence="3 4">
    <name type="scientific">Obba rivulosa</name>
    <dbReference type="NCBI Taxonomy" id="1052685"/>
    <lineage>
        <taxon>Eukaryota</taxon>
        <taxon>Fungi</taxon>
        <taxon>Dikarya</taxon>
        <taxon>Basidiomycota</taxon>
        <taxon>Agaricomycotina</taxon>
        <taxon>Agaricomycetes</taxon>
        <taxon>Polyporales</taxon>
        <taxon>Gelatoporiaceae</taxon>
        <taxon>Obba</taxon>
    </lineage>
</organism>
<evidence type="ECO:0000256" key="1">
    <source>
        <dbReference type="SAM" id="MobiDB-lite"/>
    </source>
</evidence>
<evidence type="ECO:0000313" key="3">
    <source>
        <dbReference type="EMBL" id="OCH94546.1"/>
    </source>
</evidence>
<accession>A0A8E2DRU4</accession>
<evidence type="ECO:0000259" key="2">
    <source>
        <dbReference type="Pfam" id="PF09350"/>
    </source>
</evidence>
<dbReference type="PANTHER" id="PTHR39394:SF1">
    <property type="entry name" value="DNAJ HOMOLOGUE SUBFAMILY C MEMBER 28 CONSERVED DOMAIN-CONTAINING PROTEIN"/>
    <property type="match status" value="1"/>
</dbReference>
<feature type="region of interest" description="Disordered" evidence="1">
    <location>
        <begin position="82"/>
        <end position="117"/>
    </location>
</feature>
<dbReference type="EMBL" id="KV722343">
    <property type="protein sequence ID" value="OCH94546.1"/>
    <property type="molecule type" value="Genomic_DNA"/>
</dbReference>
<protein>
    <recommendedName>
        <fullName evidence="2">DnaJ homologue subfamily C member 28 conserved domain-containing protein</fullName>
    </recommendedName>
</protein>
<feature type="compositionally biased region" description="Basic and acidic residues" evidence="1">
    <location>
        <begin position="99"/>
        <end position="117"/>
    </location>
</feature>
<keyword evidence="4" id="KW-1185">Reference proteome</keyword>
<feature type="compositionally biased region" description="Pro residues" evidence="1">
    <location>
        <begin position="87"/>
        <end position="97"/>
    </location>
</feature>
<name>A0A8E2DRU4_9APHY</name>